<dbReference type="CDD" id="cd20417">
    <property type="entry name" value="Tudor_TDRD4_rpt4"/>
    <property type="match status" value="1"/>
</dbReference>
<feature type="domain" description="Tudor" evidence="1">
    <location>
        <begin position="418"/>
        <end position="476"/>
    </location>
</feature>
<evidence type="ECO:0000259" key="1">
    <source>
        <dbReference type="PROSITE" id="PS50304"/>
    </source>
</evidence>
<reference evidence="2" key="3">
    <citation type="submission" date="2025-09" db="UniProtKB">
        <authorList>
            <consortium name="Ensembl"/>
        </authorList>
    </citation>
    <scope>IDENTIFICATION</scope>
</reference>
<gene>
    <name evidence="2" type="primary">RNF17</name>
</gene>
<accession>A0AAY5KUJ0</accession>
<dbReference type="InterPro" id="IPR035437">
    <property type="entry name" value="SNase_OB-fold_sf"/>
</dbReference>
<dbReference type="Gene3D" id="2.30.30.140">
    <property type="match status" value="5"/>
</dbReference>
<dbReference type="SMART" id="SM00333">
    <property type="entry name" value="TUDOR"/>
    <property type="match status" value="4"/>
</dbReference>
<keyword evidence="3" id="KW-1185">Reference proteome</keyword>
<dbReference type="PROSITE" id="PS50304">
    <property type="entry name" value="TUDOR"/>
    <property type="match status" value="3"/>
</dbReference>
<sequence length="1147" mass="128042">MYSLKAALVAELTHMEQHFPSSRRELARVEESMKALETAIQKAKQVGEHPSLESYCDLDQLLETLQHPVDLQSFDLKCLSLGSGLRNCVCLCVCVCVCVCMCVCLCVCVCLVLKQWVIVTHVVNPNHFYVRHASEKKGIVLLSKKIKDFCSGERGLFTANNDLEAGSTVLVKSTEGVWCRATLTKLYRGGHPSPVNRCSVPELYRIRVFFQDYGFLTQVTSIGVPIHSGEVCSDLLVRELNQHVRRVDVADQSEISRWKPQAIRCSLKDIVPADLTKNWSVEAQDEFRRVVDSASVEMQVFGTERDTLLVDLKKSPVDSCSSSMPLSLREYLVLIKLARYTGLHCGRRILQFYPAVFPEPNIELNAVVSHINTPSDFYIQLVDSMEFLLLAAKLQDCYSHESPGRVARGDDPSLEVYCPALDQACVARFDDKGWYRAHVIGIPGGRKVEVQFVDFGNKKIVSVNDLKKIKDEFFALPTMAIQCYLADVTLLETDETWSEACTEKFKTLVRTGTSLPVRLFETSNSSQPLVNIADLLVNDQLACFKKGSQDTQAPAVDTVHNEDLEKVQPNLTLPVSLKDLKVRVTHVVSPGSFYVQLLSMDHHLRRVHELLKQEYARTEPQETEWKPDMYCAAYNNGVWERGQVCSTTPLKCIAEVLRCDFGNKVKVQMDNLRPLLPGLVGCLVLECALSDIRPAGGRSSWTATACDFVSYYLTGAVAVMTVKGNTEQRPVPASLFCSNRAGKDVSIADFLVSEGLVLRNGTPDLEDQLPSPSDQSLSAHQRSLSLTAVPPMPAPRSSISPEKVKTRAYCPPELPHSGRVQMTISAVGEDGVIYAMTRHAERQFEQLRERLQQHIKTLPRLKPYRWKNVLGCAVMGSDMLWYRGEVLEVIGGHVKVRYVDQGMVENIPVCHVYPTVLCEDIPQLCIPCQLHGTIPVGKTWQSDAVALLKELLLNRCVDMQVMGLPADPLGCLTVLISLDGMSVSRIMVHHQHASLEPLLVSSRLALDDQDIDTEGLVELEPVLRVFHYPKLPEKGERFRVSIKHLRTPNEVFLYPMEDSVDSVGESLEEALRRVNDQINSLDILSDFAIEAPCLAEYSDGKYYRAKLLGFAGLNPVKILVRHVDFGSDDTLPTHKYRPTSCSSPAGP</sequence>
<organism evidence="2 3">
    <name type="scientific">Esox lucius</name>
    <name type="common">Northern pike</name>
    <dbReference type="NCBI Taxonomy" id="8010"/>
    <lineage>
        <taxon>Eukaryota</taxon>
        <taxon>Metazoa</taxon>
        <taxon>Chordata</taxon>
        <taxon>Craniata</taxon>
        <taxon>Vertebrata</taxon>
        <taxon>Euteleostomi</taxon>
        <taxon>Actinopterygii</taxon>
        <taxon>Neopterygii</taxon>
        <taxon>Teleostei</taxon>
        <taxon>Protacanthopterygii</taxon>
        <taxon>Esociformes</taxon>
        <taxon>Esocidae</taxon>
        <taxon>Esox</taxon>
    </lineage>
</organism>
<reference evidence="2" key="2">
    <citation type="submission" date="2025-08" db="UniProtKB">
        <authorList>
            <consortium name="Ensembl"/>
        </authorList>
    </citation>
    <scope>IDENTIFICATION</scope>
</reference>
<reference evidence="2 3" key="1">
    <citation type="submission" date="2020-02" db="EMBL/GenBank/DDBJ databases">
        <title>Esox lucius (northern pike) genome, fEsoLuc1, primary haplotype.</title>
        <authorList>
            <person name="Myers G."/>
            <person name="Karagic N."/>
            <person name="Meyer A."/>
            <person name="Pippel M."/>
            <person name="Reichard M."/>
            <person name="Winkler S."/>
            <person name="Tracey A."/>
            <person name="Sims Y."/>
            <person name="Howe K."/>
            <person name="Rhie A."/>
            <person name="Formenti G."/>
            <person name="Durbin R."/>
            <person name="Fedrigo O."/>
            <person name="Jarvis E.D."/>
        </authorList>
    </citation>
    <scope>NUCLEOTIDE SEQUENCE [LARGE SCALE GENOMIC DNA]</scope>
</reference>
<feature type="domain" description="Tudor" evidence="1">
    <location>
        <begin position="624"/>
        <end position="682"/>
    </location>
</feature>
<dbReference type="PANTHER" id="PTHR16442:SF1">
    <property type="entry name" value="RING FINGER PROTEIN 17"/>
    <property type="match status" value="1"/>
</dbReference>
<dbReference type="Pfam" id="PF00567">
    <property type="entry name" value="TUDOR"/>
    <property type="match status" value="3"/>
</dbReference>
<dbReference type="InterPro" id="IPR047849">
    <property type="entry name" value="RNF17-like_TUDOR_rpt4"/>
</dbReference>
<name>A0AAY5KUJ0_ESOLU</name>
<dbReference type="AlphaFoldDB" id="A0AAY5KUJ0"/>
<dbReference type="Proteomes" id="UP000265140">
    <property type="component" value="Chromosome 16"/>
</dbReference>
<dbReference type="InterPro" id="IPR002999">
    <property type="entry name" value="Tudor"/>
</dbReference>
<dbReference type="GeneTree" id="ENSGT00940000157559"/>
<dbReference type="Gene3D" id="2.40.50.90">
    <property type="match status" value="5"/>
</dbReference>
<dbReference type="PANTHER" id="PTHR16442">
    <property type="entry name" value="RING FINGER PROTEIN 17"/>
    <property type="match status" value="1"/>
</dbReference>
<feature type="domain" description="Tudor" evidence="1">
    <location>
        <begin position="1086"/>
        <end position="1146"/>
    </location>
</feature>
<dbReference type="SUPFAM" id="SSF63748">
    <property type="entry name" value="Tudor/PWWP/MBT"/>
    <property type="match status" value="5"/>
</dbReference>
<protein>
    <recommendedName>
        <fullName evidence="1">Tudor domain-containing protein</fullName>
    </recommendedName>
</protein>
<dbReference type="Ensembl" id="ENSELUT00000110777.1">
    <property type="protein sequence ID" value="ENSELUP00000090192.1"/>
    <property type="gene ID" value="ENSELUG00000005626.3"/>
</dbReference>
<evidence type="ECO:0000313" key="3">
    <source>
        <dbReference type="Proteomes" id="UP000265140"/>
    </source>
</evidence>
<proteinExistence type="predicted"/>
<evidence type="ECO:0000313" key="2">
    <source>
        <dbReference type="Ensembl" id="ENSELUP00000090192.1"/>
    </source>
</evidence>